<sequence length="211" mass="22923">MTMSARNDAWADALVGLSNCLRHPDRAVQETLENEPDALAELLERVGIAPDDPPPVSGRNLTEDYEALFGALATPFAPPAASPYKEWYGDRSGLMGGPPAAAMQRRYDALEATVPEAYPPDHVALQLQYASLLAEAGEWDELAAFVETELDWIDAFAALTDRAAAQAPIHRWCVEQLVAAIERLRSELDAAGPDEAQVERMVDRASTHAEG</sequence>
<dbReference type="Proteomes" id="UP000662973">
    <property type="component" value="Chromosome"/>
</dbReference>
<reference evidence="1 2" key="1">
    <citation type="submission" date="2020-11" db="EMBL/GenBank/DDBJ databases">
        <title>Carbohydrate-dependent, anaerobic sulfur respiration: A novel catabolism in halophilic archaea.</title>
        <authorList>
            <person name="Sorokin D.Y."/>
            <person name="Messina E."/>
            <person name="Smedile F."/>
            <person name="La Cono V."/>
            <person name="Hallsworth J.E."/>
            <person name="Yakimov M.M."/>
        </authorList>
    </citation>
    <scope>NUCLEOTIDE SEQUENCE [LARGE SCALE GENOMIC DNA]</scope>
    <source>
        <strain evidence="1 2">HSR12-2</strain>
    </source>
</reference>
<accession>A0A897NCZ3</accession>
<gene>
    <name evidence="1" type="primary">torD5</name>
    <name evidence="1" type="ORF">HSR122_2989</name>
</gene>
<keyword evidence="2" id="KW-1185">Reference proteome</keyword>
<dbReference type="SUPFAM" id="SSF89155">
    <property type="entry name" value="TorD-like"/>
    <property type="match status" value="1"/>
</dbReference>
<name>A0A897NCZ3_9EURY</name>
<proteinExistence type="predicted"/>
<dbReference type="InterPro" id="IPR036411">
    <property type="entry name" value="TorD-like_sf"/>
</dbReference>
<dbReference type="InterPro" id="IPR020945">
    <property type="entry name" value="DMSO/NO3_reduct_chaperone"/>
</dbReference>
<protein>
    <submittedName>
        <fullName evidence="1">Putative component of anaerobic dehydrogenase</fullName>
    </submittedName>
</protein>
<dbReference type="AlphaFoldDB" id="A0A897NCZ3"/>
<evidence type="ECO:0000313" key="2">
    <source>
        <dbReference type="Proteomes" id="UP000662973"/>
    </source>
</evidence>
<dbReference type="Pfam" id="PF02613">
    <property type="entry name" value="Nitrate_red_del"/>
    <property type="match status" value="1"/>
</dbReference>
<organism evidence="1 2">
    <name type="scientific">Halapricum desulfuricans</name>
    <dbReference type="NCBI Taxonomy" id="2841257"/>
    <lineage>
        <taxon>Archaea</taxon>
        <taxon>Methanobacteriati</taxon>
        <taxon>Methanobacteriota</taxon>
        <taxon>Stenosarchaea group</taxon>
        <taxon>Halobacteria</taxon>
        <taxon>Halobacteriales</taxon>
        <taxon>Haloarculaceae</taxon>
        <taxon>Halapricum</taxon>
    </lineage>
</organism>
<dbReference type="Gene3D" id="1.10.3480.10">
    <property type="entry name" value="TorD-like"/>
    <property type="match status" value="1"/>
</dbReference>
<dbReference type="EMBL" id="CP064788">
    <property type="protein sequence ID" value="QSG10358.1"/>
    <property type="molecule type" value="Genomic_DNA"/>
</dbReference>
<dbReference type="KEGG" id="hds:HSR122_2989"/>
<evidence type="ECO:0000313" key="1">
    <source>
        <dbReference type="EMBL" id="QSG10358.1"/>
    </source>
</evidence>